<dbReference type="OrthoDB" id="7360484at2"/>
<dbReference type="STRING" id="69960.SAMN05421720_10164"/>
<protein>
    <submittedName>
        <fullName evidence="2">Uncharacterized protein</fullName>
    </submittedName>
</protein>
<accession>A0A1G6W869</accession>
<keyword evidence="1" id="KW-1133">Transmembrane helix</keyword>
<reference evidence="2 3" key="1">
    <citation type="submission" date="2016-10" db="EMBL/GenBank/DDBJ databases">
        <authorList>
            <person name="de Groot N.N."/>
        </authorList>
    </citation>
    <scope>NUCLEOTIDE SEQUENCE [LARGE SCALE GENOMIC DNA]</scope>
    <source>
        <strain evidence="2 3">ATCC 700224</strain>
    </source>
</reference>
<evidence type="ECO:0000313" key="2">
    <source>
        <dbReference type="EMBL" id="SDD62014.1"/>
    </source>
</evidence>
<dbReference type="RefSeq" id="WP_092780426.1">
    <property type="nucleotide sequence ID" value="NZ_FNAP01000001.1"/>
</dbReference>
<name>A0A1G6W869_9PROT</name>
<keyword evidence="1" id="KW-0472">Membrane</keyword>
<evidence type="ECO:0000256" key="1">
    <source>
        <dbReference type="SAM" id="Phobius"/>
    </source>
</evidence>
<dbReference type="Proteomes" id="UP000199412">
    <property type="component" value="Unassembled WGS sequence"/>
</dbReference>
<organism evidence="2 3">
    <name type="scientific">Rhodospira trueperi</name>
    <dbReference type="NCBI Taxonomy" id="69960"/>
    <lineage>
        <taxon>Bacteria</taxon>
        <taxon>Pseudomonadati</taxon>
        <taxon>Pseudomonadota</taxon>
        <taxon>Alphaproteobacteria</taxon>
        <taxon>Rhodospirillales</taxon>
        <taxon>Rhodospirillaceae</taxon>
        <taxon>Rhodospira</taxon>
    </lineage>
</organism>
<sequence>MIPEERSGPPLWQVIVGTIVALGGSAALVVWLDSVSVKTADSYAGQGTVDAEGWTAELPEQFAGTYVSGGDCDSDSAPLIIMSNGGYRWRDGPTNWGYARGRYKYDSPATNRVFFRVNALNNPHDGNPDYVITISGPELDKYNLRAGTSQSYERCE</sequence>
<dbReference type="AlphaFoldDB" id="A0A1G6W869"/>
<feature type="transmembrane region" description="Helical" evidence="1">
    <location>
        <begin position="12"/>
        <end position="32"/>
    </location>
</feature>
<dbReference type="EMBL" id="FNAP01000001">
    <property type="protein sequence ID" value="SDD62014.1"/>
    <property type="molecule type" value="Genomic_DNA"/>
</dbReference>
<evidence type="ECO:0000313" key="3">
    <source>
        <dbReference type="Proteomes" id="UP000199412"/>
    </source>
</evidence>
<gene>
    <name evidence="2" type="ORF">SAMN05421720_10164</name>
</gene>
<keyword evidence="3" id="KW-1185">Reference proteome</keyword>
<keyword evidence="1" id="KW-0812">Transmembrane</keyword>
<proteinExistence type="predicted"/>